<keyword evidence="1" id="KW-0472">Membrane</keyword>
<feature type="transmembrane region" description="Helical" evidence="1">
    <location>
        <begin position="246"/>
        <end position="270"/>
    </location>
</feature>
<proteinExistence type="predicted"/>
<feature type="transmembrane region" description="Helical" evidence="1">
    <location>
        <begin position="119"/>
        <end position="138"/>
    </location>
</feature>
<feature type="transmembrane region" description="Helical" evidence="1">
    <location>
        <begin position="150"/>
        <end position="169"/>
    </location>
</feature>
<gene>
    <name evidence="3" type="ORF">CLV62_13914</name>
</gene>
<organism evidence="3 4">
    <name type="scientific">Dysgonomonas alginatilytica</name>
    <dbReference type="NCBI Taxonomy" id="1605892"/>
    <lineage>
        <taxon>Bacteria</taxon>
        <taxon>Pseudomonadati</taxon>
        <taxon>Bacteroidota</taxon>
        <taxon>Bacteroidia</taxon>
        <taxon>Bacteroidales</taxon>
        <taxon>Dysgonomonadaceae</taxon>
        <taxon>Dysgonomonas</taxon>
    </lineage>
</organism>
<dbReference type="EMBL" id="QICL01000039">
    <property type="protein sequence ID" value="PXV59277.1"/>
    <property type="molecule type" value="Genomic_DNA"/>
</dbReference>
<feature type="transmembrane region" description="Helical" evidence="1">
    <location>
        <begin position="55"/>
        <end position="75"/>
    </location>
</feature>
<evidence type="ECO:0000259" key="2">
    <source>
        <dbReference type="Pfam" id="PF16401"/>
    </source>
</evidence>
<keyword evidence="1" id="KW-0812">Transmembrane</keyword>
<sequence length="411" mass="46048">MIKNGVNDFSQRNHAIDMLRAVTMLLMIFVNDLWTVSDVPVWLGHAALGEDMLGLADIVFPCFLFSVGMSIPFAIERRFSKGETGVSTVAHILSRTAALLIMGVFIVNTESGVSSSTGLSLPVYRLLMVAGFFLIWNVYRRTEKESLRNLYSALKILGMVILLILAIIFRDNDEGVFSARWWGILGLIGWTYFLCAFIYLFSRDRLKYLLSAWLLFILICILLSMTREGISILNLPSGNFFNQILGILHIGNGALPAFTMAGMLLSIIGVKCARKINEKPSQWILGGIAVSLLFCIAGFVSHHYWIISKLSETPSWVFYCTAIGIGAYFFLYWLDQKDLTGWFKFIEPAGTATLTCYLIPYILYSIFALVNIDLPEWAKVGTMGVLNSIIFSFLVIGCTYLLGKIHIKLKI</sequence>
<feature type="transmembrane region" description="Helical" evidence="1">
    <location>
        <begin position="354"/>
        <end position="372"/>
    </location>
</feature>
<evidence type="ECO:0000256" key="1">
    <source>
        <dbReference type="SAM" id="Phobius"/>
    </source>
</evidence>
<feature type="domain" description="DUF5009" evidence="2">
    <location>
        <begin position="12"/>
        <end position="224"/>
    </location>
</feature>
<accession>A0A2V3PI54</accession>
<dbReference type="AlphaFoldDB" id="A0A2V3PI54"/>
<dbReference type="RefSeq" id="WP_110312420.1">
    <property type="nucleotide sequence ID" value="NZ_QICL01000039.1"/>
</dbReference>
<dbReference type="Pfam" id="PF16401">
    <property type="entry name" value="DUF5009"/>
    <property type="match status" value="1"/>
</dbReference>
<dbReference type="Proteomes" id="UP000247973">
    <property type="component" value="Unassembled WGS sequence"/>
</dbReference>
<feature type="transmembrane region" description="Helical" evidence="1">
    <location>
        <begin position="87"/>
        <end position="107"/>
    </location>
</feature>
<keyword evidence="1" id="KW-1133">Transmembrane helix</keyword>
<feature type="transmembrane region" description="Helical" evidence="1">
    <location>
        <begin position="282"/>
        <end position="304"/>
    </location>
</feature>
<feature type="transmembrane region" description="Helical" evidence="1">
    <location>
        <begin position="21"/>
        <end position="43"/>
    </location>
</feature>
<dbReference type="PANTHER" id="PTHR31061">
    <property type="entry name" value="LD22376P"/>
    <property type="match status" value="1"/>
</dbReference>
<comment type="caution">
    <text evidence="3">The sequence shown here is derived from an EMBL/GenBank/DDBJ whole genome shotgun (WGS) entry which is preliminary data.</text>
</comment>
<protein>
    <submittedName>
        <fullName evidence="3">Uncharacterized protein DUF5009</fullName>
    </submittedName>
</protein>
<feature type="transmembrane region" description="Helical" evidence="1">
    <location>
        <begin position="208"/>
        <end position="226"/>
    </location>
</feature>
<dbReference type="PANTHER" id="PTHR31061:SF24">
    <property type="entry name" value="LD22376P"/>
    <property type="match status" value="1"/>
</dbReference>
<name>A0A2V3PI54_9BACT</name>
<keyword evidence="4" id="KW-1185">Reference proteome</keyword>
<evidence type="ECO:0000313" key="3">
    <source>
        <dbReference type="EMBL" id="PXV59277.1"/>
    </source>
</evidence>
<evidence type="ECO:0000313" key="4">
    <source>
        <dbReference type="Proteomes" id="UP000247973"/>
    </source>
</evidence>
<feature type="transmembrane region" description="Helical" evidence="1">
    <location>
        <begin position="316"/>
        <end position="334"/>
    </location>
</feature>
<dbReference type="OrthoDB" id="9788724at2"/>
<dbReference type="InterPro" id="IPR032176">
    <property type="entry name" value="DUF5009"/>
</dbReference>
<feature type="transmembrane region" description="Helical" evidence="1">
    <location>
        <begin position="181"/>
        <end position="201"/>
    </location>
</feature>
<feature type="transmembrane region" description="Helical" evidence="1">
    <location>
        <begin position="384"/>
        <end position="403"/>
    </location>
</feature>
<reference evidence="3 4" key="1">
    <citation type="submission" date="2018-03" db="EMBL/GenBank/DDBJ databases">
        <title>Genomic Encyclopedia of Archaeal and Bacterial Type Strains, Phase II (KMG-II): from individual species to whole genera.</title>
        <authorList>
            <person name="Goeker M."/>
        </authorList>
    </citation>
    <scope>NUCLEOTIDE SEQUENCE [LARGE SCALE GENOMIC DNA]</scope>
    <source>
        <strain evidence="3 4">DSM 100214</strain>
    </source>
</reference>